<protein>
    <submittedName>
        <fullName evidence="1">Uncharacterized protein</fullName>
    </submittedName>
</protein>
<dbReference type="OrthoDB" id="1912541at2"/>
<dbReference type="STRING" id="646529.Desaci_4138"/>
<keyword evidence="2" id="KW-1185">Reference proteome</keyword>
<gene>
    <name evidence="1" type="ordered locus">Desaci_4138</name>
</gene>
<dbReference type="HOGENOM" id="CLU_2179558_0_0_9"/>
<accession>I4DB26</accession>
<dbReference type="eggNOG" id="COG1475">
    <property type="taxonomic scope" value="Bacteria"/>
</dbReference>
<evidence type="ECO:0000313" key="1">
    <source>
        <dbReference type="EMBL" id="AFM43000.1"/>
    </source>
</evidence>
<sequence>MCDGCDTFPLGCGSPECLTGEENLAKKFMSYKGDRLTNPESVKGFEKLTNDQQQLFESFLSNFYKRWEYPERHIPVNVAATWDKSSGKYLRVDFKDGQWFHVKGPNTWY</sequence>
<organism evidence="1 2">
    <name type="scientific">Desulfosporosinus acidiphilus (strain DSM 22704 / JCM 16185 / SJ4)</name>
    <dbReference type="NCBI Taxonomy" id="646529"/>
    <lineage>
        <taxon>Bacteria</taxon>
        <taxon>Bacillati</taxon>
        <taxon>Bacillota</taxon>
        <taxon>Clostridia</taxon>
        <taxon>Eubacteriales</taxon>
        <taxon>Desulfitobacteriaceae</taxon>
        <taxon>Desulfosporosinus</taxon>
    </lineage>
</organism>
<evidence type="ECO:0000313" key="2">
    <source>
        <dbReference type="Proteomes" id="UP000002892"/>
    </source>
</evidence>
<dbReference type="RefSeq" id="WP_014828986.1">
    <property type="nucleotide sequence ID" value="NC_018068.1"/>
</dbReference>
<name>I4DB26_DESAJ</name>
<dbReference type="AlphaFoldDB" id="I4DB26"/>
<reference evidence="1 2" key="1">
    <citation type="journal article" date="2012" name="J. Bacteriol.">
        <title>Complete genome sequences of Desulfosporosinus orientis DSM765T, Desulfosporosinus youngiae DSM17734T, Desulfosporosinus meridiei DSM13257T, and Desulfosporosinus acidiphilus DSM22704T.</title>
        <authorList>
            <person name="Pester M."/>
            <person name="Brambilla E."/>
            <person name="Alazard D."/>
            <person name="Rattei T."/>
            <person name="Weinmaier T."/>
            <person name="Han J."/>
            <person name="Lucas S."/>
            <person name="Lapidus A."/>
            <person name="Cheng J.F."/>
            <person name="Goodwin L."/>
            <person name="Pitluck S."/>
            <person name="Peters L."/>
            <person name="Ovchinnikova G."/>
            <person name="Teshima H."/>
            <person name="Detter J.C."/>
            <person name="Han C.S."/>
            <person name="Tapia R."/>
            <person name="Land M.L."/>
            <person name="Hauser L."/>
            <person name="Kyrpides N.C."/>
            <person name="Ivanova N.N."/>
            <person name="Pagani I."/>
            <person name="Huntmann M."/>
            <person name="Wei C.L."/>
            <person name="Davenport K.W."/>
            <person name="Daligault H."/>
            <person name="Chain P.S."/>
            <person name="Chen A."/>
            <person name="Mavromatis K."/>
            <person name="Markowitz V."/>
            <person name="Szeto E."/>
            <person name="Mikhailova N."/>
            <person name="Pati A."/>
            <person name="Wagner M."/>
            <person name="Woyke T."/>
            <person name="Ollivier B."/>
            <person name="Klenk H.P."/>
            <person name="Spring S."/>
            <person name="Loy A."/>
        </authorList>
    </citation>
    <scope>NUCLEOTIDE SEQUENCE [LARGE SCALE GENOMIC DNA]</scope>
    <source>
        <strain evidence="2">DSM 22704 / JCM 16185 / SJ4</strain>
    </source>
</reference>
<dbReference type="Proteomes" id="UP000002892">
    <property type="component" value="Chromosome"/>
</dbReference>
<dbReference type="EMBL" id="CP003639">
    <property type="protein sequence ID" value="AFM43000.1"/>
    <property type="molecule type" value="Genomic_DNA"/>
</dbReference>
<proteinExistence type="predicted"/>
<dbReference type="KEGG" id="dai:Desaci_4138"/>